<dbReference type="STRING" id="35128.B8BVV6"/>
<sequence length="457" mass="50118">MEAKELVDIIQKAADDKNISALYADFGEGMRYPVGYAHIEDIRNAVRIFNESHRPSYAFGYSFHWSEYFLASAFSHVHLQSRGSLDLFGATVNNLFLRSALDKYGVKAHVFKHGDYKTAPNVFTEKVYSKPHLETVKSMTASLNNTIRTCIRNSRALNFDDVMWQSISDYGSLTAVNAEEIGLVDSTPSVDPLPSLLEANKSDDAKAKLEQNTATSLVLSGLGIYPNDVSQGDKVAVVTVDGGIGRSLAYEIISSLRKIRKDKDVKCLVLRVNSPGGSVVSSEAILEEVKALEIVSLPVVCSMANYAASGGYYISTNAERIFAQPTTLTGSIGVYGIKFDASQWAKSYGIRSDYYPHGSHGATVHPLTPLTQSMKLNLDRTTLGYYDYFKSIVAKGRSLSPQQVESIAQGRVWTGEQAKEVGLVDAIGGLERAISYVKSAHTTTEKVQVEYWPKKSS</sequence>
<evidence type="ECO:0000259" key="5">
    <source>
        <dbReference type="Pfam" id="PF01343"/>
    </source>
</evidence>
<keyword evidence="7" id="KW-1185">Reference proteome</keyword>
<reference evidence="6 7" key="1">
    <citation type="journal article" date="2004" name="Science">
        <title>The genome of the diatom Thalassiosira pseudonana: ecology, evolution, and metabolism.</title>
        <authorList>
            <person name="Armbrust E.V."/>
            <person name="Berges J.A."/>
            <person name="Bowler C."/>
            <person name="Green B.R."/>
            <person name="Martinez D."/>
            <person name="Putnam N.H."/>
            <person name="Zhou S."/>
            <person name="Allen A.E."/>
            <person name="Apt K.E."/>
            <person name="Bechner M."/>
            <person name="Brzezinski M.A."/>
            <person name="Chaal B.K."/>
            <person name="Chiovitti A."/>
            <person name="Davis A.K."/>
            <person name="Demarest M.S."/>
            <person name="Detter J.C."/>
            <person name="Glavina T."/>
            <person name="Goodstein D."/>
            <person name="Hadi M.Z."/>
            <person name="Hellsten U."/>
            <person name="Hildebrand M."/>
            <person name="Jenkins B.D."/>
            <person name="Jurka J."/>
            <person name="Kapitonov V.V."/>
            <person name="Kroger N."/>
            <person name="Lau W.W."/>
            <person name="Lane T.W."/>
            <person name="Larimer F.W."/>
            <person name="Lippmeier J.C."/>
            <person name="Lucas S."/>
            <person name="Medina M."/>
            <person name="Montsant A."/>
            <person name="Obornik M."/>
            <person name="Parker M.S."/>
            <person name="Palenik B."/>
            <person name="Pazour G.J."/>
            <person name="Richardson P.M."/>
            <person name="Rynearson T.A."/>
            <person name="Saito M.A."/>
            <person name="Schwartz D.C."/>
            <person name="Thamatrakoln K."/>
            <person name="Valentin K."/>
            <person name="Vardi A."/>
            <person name="Wilkerson F.P."/>
            <person name="Rokhsar D.S."/>
        </authorList>
    </citation>
    <scope>NUCLEOTIDE SEQUENCE [LARGE SCALE GENOMIC DNA]</scope>
    <source>
        <strain evidence="6 7">CCMP1335</strain>
    </source>
</reference>
<feature type="domain" description="Peptidase S49" evidence="5">
    <location>
        <begin position="51"/>
        <end position="194"/>
    </location>
</feature>
<dbReference type="eggNOG" id="ENOG502QQH5">
    <property type="taxonomic scope" value="Eukaryota"/>
</dbReference>
<keyword evidence="2" id="KW-0645">Protease</keyword>
<evidence type="ECO:0000313" key="7">
    <source>
        <dbReference type="Proteomes" id="UP000001449"/>
    </source>
</evidence>
<dbReference type="InterPro" id="IPR002142">
    <property type="entry name" value="Peptidase_S49"/>
</dbReference>
<accession>B8BVV6</accession>
<comment type="similarity">
    <text evidence="1">Belongs to the peptidase S49 family.</text>
</comment>
<dbReference type="PANTHER" id="PTHR33209:SF1">
    <property type="entry name" value="PEPTIDASE S49 DOMAIN-CONTAINING PROTEIN"/>
    <property type="match status" value="1"/>
</dbReference>
<dbReference type="Gene3D" id="3.90.226.10">
    <property type="entry name" value="2-enoyl-CoA Hydratase, Chain A, domain 1"/>
    <property type="match status" value="3"/>
</dbReference>
<dbReference type="HOGENOM" id="CLU_008856_1_0_1"/>
<dbReference type="AlphaFoldDB" id="B8BVV6"/>
<proteinExistence type="inferred from homology"/>
<dbReference type="PANTHER" id="PTHR33209">
    <property type="entry name" value="PROTEASE 4"/>
    <property type="match status" value="1"/>
</dbReference>
<feature type="non-terminal residue" evidence="6">
    <location>
        <position position="457"/>
    </location>
</feature>
<dbReference type="PaxDb" id="35128-Thaps261589"/>
<dbReference type="InterPro" id="IPR029045">
    <property type="entry name" value="ClpP/crotonase-like_dom_sf"/>
</dbReference>
<name>B8BVV6_THAPS</name>
<protein>
    <recommendedName>
        <fullName evidence="5">Peptidase S49 domain-containing protein</fullName>
    </recommendedName>
</protein>
<dbReference type="InterPro" id="IPR047272">
    <property type="entry name" value="S49_SppA_C"/>
</dbReference>
<feature type="domain" description="Peptidase S49" evidence="5">
    <location>
        <begin position="297"/>
        <end position="439"/>
    </location>
</feature>
<evidence type="ECO:0000256" key="4">
    <source>
        <dbReference type="ARBA" id="ARBA00022825"/>
    </source>
</evidence>
<dbReference type="Proteomes" id="UP000001449">
    <property type="component" value="Chromosome 2"/>
</dbReference>
<dbReference type="SUPFAM" id="SSF52096">
    <property type="entry name" value="ClpP/crotonase"/>
    <property type="match status" value="1"/>
</dbReference>
<dbReference type="CDD" id="cd07023">
    <property type="entry name" value="S49_Sppa_N_C"/>
    <property type="match status" value="1"/>
</dbReference>
<evidence type="ECO:0000256" key="1">
    <source>
        <dbReference type="ARBA" id="ARBA00008683"/>
    </source>
</evidence>
<dbReference type="OMA" id="IYLHIDI"/>
<dbReference type="GeneID" id="7450466"/>
<dbReference type="InParanoid" id="B8BVV6"/>
<dbReference type="GO" id="GO:0004252">
    <property type="term" value="F:serine-type endopeptidase activity"/>
    <property type="evidence" value="ECO:0000318"/>
    <property type="project" value="GO_Central"/>
</dbReference>
<dbReference type="RefSeq" id="XP_002287563.1">
    <property type="nucleotide sequence ID" value="XM_002287527.1"/>
</dbReference>
<dbReference type="EMBL" id="CM000639">
    <property type="protein sequence ID" value="EED95006.1"/>
    <property type="molecule type" value="Genomic_DNA"/>
</dbReference>
<evidence type="ECO:0000256" key="3">
    <source>
        <dbReference type="ARBA" id="ARBA00022801"/>
    </source>
</evidence>
<reference evidence="6 7" key="2">
    <citation type="journal article" date="2008" name="Nature">
        <title>The Phaeodactylum genome reveals the evolutionary history of diatom genomes.</title>
        <authorList>
            <person name="Bowler C."/>
            <person name="Allen A.E."/>
            <person name="Badger J.H."/>
            <person name="Grimwood J."/>
            <person name="Jabbari K."/>
            <person name="Kuo A."/>
            <person name="Maheswari U."/>
            <person name="Martens C."/>
            <person name="Maumus F."/>
            <person name="Otillar R.P."/>
            <person name="Rayko E."/>
            <person name="Salamov A."/>
            <person name="Vandepoele K."/>
            <person name="Beszteri B."/>
            <person name="Gruber A."/>
            <person name="Heijde M."/>
            <person name="Katinka M."/>
            <person name="Mock T."/>
            <person name="Valentin K."/>
            <person name="Verret F."/>
            <person name="Berges J.A."/>
            <person name="Brownlee C."/>
            <person name="Cadoret J.P."/>
            <person name="Chiovitti A."/>
            <person name="Choi C.J."/>
            <person name="Coesel S."/>
            <person name="De Martino A."/>
            <person name="Detter J.C."/>
            <person name="Durkin C."/>
            <person name="Falciatore A."/>
            <person name="Fournet J."/>
            <person name="Haruta M."/>
            <person name="Huysman M.J."/>
            <person name="Jenkins B.D."/>
            <person name="Jiroutova K."/>
            <person name="Jorgensen R.E."/>
            <person name="Joubert Y."/>
            <person name="Kaplan A."/>
            <person name="Kroger N."/>
            <person name="Kroth P.G."/>
            <person name="La Roche J."/>
            <person name="Lindquist E."/>
            <person name="Lommer M."/>
            <person name="Martin-Jezequel V."/>
            <person name="Lopez P.J."/>
            <person name="Lucas S."/>
            <person name="Mangogna M."/>
            <person name="McGinnis K."/>
            <person name="Medlin L.K."/>
            <person name="Montsant A."/>
            <person name="Oudot-Le Secq M.P."/>
            <person name="Napoli C."/>
            <person name="Obornik M."/>
            <person name="Parker M.S."/>
            <person name="Petit J.L."/>
            <person name="Porcel B.M."/>
            <person name="Poulsen N."/>
            <person name="Robison M."/>
            <person name="Rychlewski L."/>
            <person name="Rynearson T.A."/>
            <person name="Schmutz J."/>
            <person name="Shapiro H."/>
            <person name="Siaut M."/>
            <person name="Stanley M."/>
            <person name="Sussman M.R."/>
            <person name="Taylor A.R."/>
            <person name="Vardi A."/>
            <person name="von Dassow P."/>
            <person name="Vyverman W."/>
            <person name="Willis A."/>
            <person name="Wyrwicz L.S."/>
            <person name="Rokhsar D.S."/>
            <person name="Weissenbach J."/>
            <person name="Armbrust E.V."/>
            <person name="Green B.R."/>
            <person name="Van de Peer Y."/>
            <person name="Grigoriev I.V."/>
        </authorList>
    </citation>
    <scope>NUCLEOTIDE SEQUENCE [LARGE SCALE GENOMIC DNA]</scope>
    <source>
        <strain evidence="6 7">CCMP1335</strain>
    </source>
</reference>
<gene>
    <name evidence="6" type="ORF">THAPSDRAFT_261589</name>
</gene>
<organism evidence="6 7">
    <name type="scientific">Thalassiosira pseudonana</name>
    <name type="common">Marine diatom</name>
    <name type="synonym">Cyclotella nana</name>
    <dbReference type="NCBI Taxonomy" id="35128"/>
    <lineage>
        <taxon>Eukaryota</taxon>
        <taxon>Sar</taxon>
        <taxon>Stramenopiles</taxon>
        <taxon>Ochrophyta</taxon>
        <taxon>Bacillariophyta</taxon>
        <taxon>Coscinodiscophyceae</taxon>
        <taxon>Thalassiosirophycidae</taxon>
        <taxon>Thalassiosirales</taxon>
        <taxon>Thalassiosiraceae</taxon>
        <taxon>Thalassiosira</taxon>
    </lineage>
</organism>
<evidence type="ECO:0000313" key="6">
    <source>
        <dbReference type="EMBL" id="EED95006.1"/>
    </source>
</evidence>
<dbReference type="Pfam" id="PF01343">
    <property type="entry name" value="Peptidase_S49"/>
    <property type="match status" value="2"/>
</dbReference>
<keyword evidence="3" id="KW-0378">Hydrolase</keyword>
<evidence type="ECO:0000256" key="2">
    <source>
        <dbReference type="ARBA" id="ARBA00022670"/>
    </source>
</evidence>
<keyword evidence="4" id="KW-0720">Serine protease</keyword>
<dbReference type="GO" id="GO:0006508">
    <property type="term" value="P:proteolysis"/>
    <property type="evidence" value="ECO:0007669"/>
    <property type="project" value="UniProtKB-KW"/>
</dbReference>
<dbReference type="InterPro" id="IPR004635">
    <property type="entry name" value="Pept_S49_SppA"/>
</dbReference>
<dbReference type="NCBIfam" id="TIGR00706">
    <property type="entry name" value="SppA_dom"/>
    <property type="match status" value="1"/>
</dbReference>
<dbReference type="KEGG" id="tps:THAPSDRAFT_261589"/>